<proteinExistence type="predicted"/>
<dbReference type="PANTHER" id="PTHR35716:SF1">
    <property type="entry name" value="OS05G0574700 PROTEIN"/>
    <property type="match status" value="1"/>
</dbReference>
<protein>
    <submittedName>
        <fullName evidence="1">DNA-directed RNA polymerase</fullName>
        <ecNumber evidence="1">2.7.7.6</ecNumber>
    </submittedName>
</protein>
<keyword evidence="1" id="KW-0548">Nucleotidyltransferase</keyword>
<dbReference type="AlphaFoldDB" id="A0A7C8YJE0"/>
<organism evidence="1">
    <name type="scientific">Opuntia streptacantha</name>
    <name type="common">Prickly pear cactus</name>
    <name type="synonym">Opuntia cardona</name>
    <dbReference type="NCBI Taxonomy" id="393608"/>
    <lineage>
        <taxon>Eukaryota</taxon>
        <taxon>Viridiplantae</taxon>
        <taxon>Streptophyta</taxon>
        <taxon>Embryophyta</taxon>
        <taxon>Tracheophyta</taxon>
        <taxon>Spermatophyta</taxon>
        <taxon>Magnoliopsida</taxon>
        <taxon>eudicotyledons</taxon>
        <taxon>Gunneridae</taxon>
        <taxon>Pentapetalae</taxon>
        <taxon>Caryophyllales</taxon>
        <taxon>Cactineae</taxon>
        <taxon>Cactaceae</taxon>
        <taxon>Opuntioideae</taxon>
        <taxon>Opuntia</taxon>
    </lineage>
</organism>
<reference evidence="1" key="2">
    <citation type="submission" date="2020-07" db="EMBL/GenBank/DDBJ databases">
        <authorList>
            <person name="Vera ALvarez R."/>
            <person name="Arias-Moreno D.M."/>
            <person name="Jimenez-Jacinto V."/>
            <person name="Jimenez-Bremont J.F."/>
            <person name="Swaminathan K."/>
            <person name="Moose S.P."/>
            <person name="Guerrero-Gonzalez M.L."/>
            <person name="Marino-Ramirez L."/>
            <person name="Landsman D."/>
            <person name="Rodriguez-Kessler M."/>
            <person name="Delgado-Sanchez P."/>
        </authorList>
    </citation>
    <scope>NUCLEOTIDE SEQUENCE</scope>
    <source>
        <tissue evidence="1">Cladode</tissue>
    </source>
</reference>
<keyword evidence="1" id="KW-0240">DNA-directed RNA polymerase</keyword>
<dbReference type="GO" id="GO:0000428">
    <property type="term" value="C:DNA-directed RNA polymerase complex"/>
    <property type="evidence" value="ECO:0007669"/>
    <property type="project" value="UniProtKB-KW"/>
</dbReference>
<sequence>MLLSSHIAAAQSLFFHPKTFHGQRRPAHLSSRFRASADIPDFLSPDWLESRQNRAFGPRLNFSAEEAISCQLDALKYNDQPHQDYGIEVMYRFAGFDPFERSTYFGPHFDLGQFERFRRIFHHSSYRVLLGHKERTILSSLWIKENRFKQRVWVQGTRPAEEEIFEFTMVQRLGGCWDGYWLTESLHHDGDSFSGGMAY</sequence>
<dbReference type="EMBL" id="GISG01027037">
    <property type="protein sequence ID" value="MBA4619859.1"/>
    <property type="molecule type" value="Transcribed_RNA"/>
</dbReference>
<keyword evidence="1" id="KW-0804">Transcription</keyword>
<reference evidence="1" key="1">
    <citation type="journal article" date="2013" name="J. Plant Res.">
        <title>Effect of fungi and light on seed germination of three Opuntia species from semiarid lands of central Mexico.</title>
        <authorList>
            <person name="Delgado-Sanchez P."/>
            <person name="Jimenez-Bremont J.F."/>
            <person name="Guerrero-Gonzalez Mde L."/>
            <person name="Flores J."/>
        </authorList>
    </citation>
    <scope>NUCLEOTIDE SEQUENCE</scope>
    <source>
        <tissue evidence="1">Cladode</tissue>
    </source>
</reference>
<dbReference type="EC" id="2.7.7.6" evidence="1"/>
<keyword evidence="1" id="KW-0808">Transferase</keyword>
<dbReference type="PANTHER" id="PTHR35716">
    <property type="entry name" value="OS05G0574700 PROTEIN-RELATED"/>
    <property type="match status" value="1"/>
</dbReference>
<name>A0A7C8YJE0_OPUST</name>
<accession>A0A7C8YJE0</accession>
<evidence type="ECO:0000313" key="1">
    <source>
        <dbReference type="EMBL" id="MBA4619859.1"/>
    </source>
</evidence>
<dbReference type="GO" id="GO:0003899">
    <property type="term" value="F:DNA-directed RNA polymerase activity"/>
    <property type="evidence" value="ECO:0007669"/>
    <property type="project" value="UniProtKB-EC"/>
</dbReference>